<sequence length="301" mass="34908">MTAKGPQISLAELPDSSQPHIDFLDSTWFKTHGRTQQFPAPEHLRTLFKPHQLPKPVRFEDLGLIVKFGRHVSTTEAINLWAIRRVFRDIIPVPEVYGWRVFERDGMTEVFIYMQLIQGPTLQQQWPELSATDKHTICGDLRAMVSCLRNLQDGEPQQVIGTICHGPGIDLCLEDLPLLRPFPSRAVFHDWFSWLWRRHVPDPQSIEDPWRDLLLDNGPVVFTHGDLRPANIIVTATSPVRVVAIVDWEMAGWYPDYWEYCKARFTTSYTEEWCGWIDQFLVPHLEALEAFDFYTITLGKI</sequence>
<dbReference type="PANTHER" id="PTHR21310">
    <property type="entry name" value="AMINOGLYCOSIDE PHOSPHOTRANSFERASE-RELATED-RELATED"/>
    <property type="match status" value="1"/>
</dbReference>
<feature type="domain" description="Aminoglycoside phosphotransferase" evidence="1">
    <location>
        <begin position="64"/>
        <end position="280"/>
    </location>
</feature>
<dbReference type="SUPFAM" id="SSF56112">
    <property type="entry name" value="Protein kinase-like (PK-like)"/>
    <property type="match status" value="1"/>
</dbReference>
<protein>
    <submittedName>
        <fullName evidence="2">Phosphotransferase enzyme family protein</fullName>
    </submittedName>
</protein>
<proteinExistence type="predicted"/>
<organism evidence="2 3">
    <name type="scientific">Paraphoma chrysanthemicola</name>
    <dbReference type="NCBI Taxonomy" id="798071"/>
    <lineage>
        <taxon>Eukaryota</taxon>
        <taxon>Fungi</taxon>
        <taxon>Dikarya</taxon>
        <taxon>Ascomycota</taxon>
        <taxon>Pezizomycotina</taxon>
        <taxon>Dothideomycetes</taxon>
        <taxon>Pleosporomycetidae</taxon>
        <taxon>Pleosporales</taxon>
        <taxon>Pleosporineae</taxon>
        <taxon>Phaeosphaeriaceae</taxon>
        <taxon>Paraphoma</taxon>
    </lineage>
</organism>
<keyword evidence="3" id="KW-1185">Reference proteome</keyword>
<accession>A0A8K0RDB4</accession>
<dbReference type="Proteomes" id="UP000813461">
    <property type="component" value="Unassembled WGS sequence"/>
</dbReference>
<gene>
    <name evidence="2" type="ORF">FB567DRAFT_229512</name>
</gene>
<evidence type="ECO:0000259" key="1">
    <source>
        <dbReference type="Pfam" id="PF01636"/>
    </source>
</evidence>
<dbReference type="Pfam" id="PF01636">
    <property type="entry name" value="APH"/>
    <property type="match status" value="1"/>
</dbReference>
<evidence type="ECO:0000313" key="3">
    <source>
        <dbReference type="Proteomes" id="UP000813461"/>
    </source>
</evidence>
<reference evidence="2" key="1">
    <citation type="journal article" date="2021" name="Nat. Commun.">
        <title>Genetic determinants of endophytism in the Arabidopsis root mycobiome.</title>
        <authorList>
            <person name="Mesny F."/>
            <person name="Miyauchi S."/>
            <person name="Thiergart T."/>
            <person name="Pickel B."/>
            <person name="Atanasova L."/>
            <person name="Karlsson M."/>
            <person name="Huettel B."/>
            <person name="Barry K.W."/>
            <person name="Haridas S."/>
            <person name="Chen C."/>
            <person name="Bauer D."/>
            <person name="Andreopoulos W."/>
            <person name="Pangilinan J."/>
            <person name="LaButti K."/>
            <person name="Riley R."/>
            <person name="Lipzen A."/>
            <person name="Clum A."/>
            <person name="Drula E."/>
            <person name="Henrissat B."/>
            <person name="Kohler A."/>
            <person name="Grigoriev I.V."/>
            <person name="Martin F.M."/>
            <person name="Hacquard S."/>
        </authorList>
    </citation>
    <scope>NUCLEOTIDE SEQUENCE</scope>
    <source>
        <strain evidence="2">MPI-SDFR-AT-0120</strain>
    </source>
</reference>
<dbReference type="InterPro" id="IPR011009">
    <property type="entry name" value="Kinase-like_dom_sf"/>
</dbReference>
<dbReference type="PANTHER" id="PTHR21310:SF54">
    <property type="entry name" value="AMINOGLYCOSIDE PHOSPHOTRANSFERASE DOMAIN-CONTAINING PROTEIN"/>
    <property type="match status" value="1"/>
</dbReference>
<dbReference type="InterPro" id="IPR051678">
    <property type="entry name" value="AGP_Transferase"/>
</dbReference>
<dbReference type="Gene3D" id="3.90.1200.10">
    <property type="match status" value="1"/>
</dbReference>
<comment type="caution">
    <text evidence="2">The sequence shown here is derived from an EMBL/GenBank/DDBJ whole genome shotgun (WGS) entry which is preliminary data.</text>
</comment>
<dbReference type="InterPro" id="IPR002575">
    <property type="entry name" value="Aminoglycoside_PTrfase"/>
</dbReference>
<name>A0A8K0RDB4_9PLEO</name>
<evidence type="ECO:0000313" key="2">
    <source>
        <dbReference type="EMBL" id="KAH7092035.1"/>
    </source>
</evidence>
<dbReference type="EMBL" id="JAGMVJ010000003">
    <property type="protein sequence ID" value="KAH7092035.1"/>
    <property type="molecule type" value="Genomic_DNA"/>
</dbReference>
<dbReference type="AlphaFoldDB" id="A0A8K0RDB4"/>
<dbReference type="OrthoDB" id="5404599at2759"/>